<dbReference type="PANTHER" id="PTHR10272:SF0">
    <property type="entry name" value="PLATELET-ACTIVATING FACTOR ACETYLHYDROLASE"/>
    <property type="match status" value="1"/>
</dbReference>
<evidence type="ECO:0000313" key="5">
    <source>
        <dbReference type="EMBL" id="CAD8399484.1"/>
    </source>
</evidence>
<proteinExistence type="predicted"/>
<dbReference type="AlphaFoldDB" id="A0A7S0BP24"/>
<dbReference type="GO" id="GO:0003847">
    <property type="term" value="F:1-alkyl-2-acetylglycerophosphocholine esterase activity"/>
    <property type="evidence" value="ECO:0007669"/>
    <property type="project" value="UniProtKB-EC"/>
</dbReference>
<evidence type="ECO:0000256" key="2">
    <source>
        <dbReference type="ARBA" id="ARBA00022801"/>
    </source>
</evidence>
<keyword evidence="3" id="KW-0442">Lipid degradation</keyword>
<keyword evidence="2" id="KW-0378">Hydrolase</keyword>
<protein>
    <recommendedName>
        <fullName evidence="1">1-alkyl-2-acetylglycerophosphocholine esterase</fullName>
        <ecNumber evidence="1">3.1.1.47</ecNumber>
    </recommendedName>
</protein>
<evidence type="ECO:0000256" key="1">
    <source>
        <dbReference type="ARBA" id="ARBA00013201"/>
    </source>
</evidence>
<reference evidence="5" key="1">
    <citation type="submission" date="2021-01" db="EMBL/GenBank/DDBJ databases">
        <authorList>
            <person name="Corre E."/>
            <person name="Pelletier E."/>
            <person name="Niang G."/>
            <person name="Scheremetjew M."/>
            <person name="Finn R."/>
            <person name="Kale V."/>
            <person name="Holt S."/>
            <person name="Cochrane G."/>
            <person name="Meng A."/>
            <person name="Brown T."/>
            <person name="Cohen L."/>
        </authorList>
    </citation>
    <scope>NUCLEOTIDE SEQUENCE</scope>
    <source>
        <strain evidence="5">UTEX LB 2760</strain>
    </source>
</reference>
<dbReference type="Pfam" id="PF03403">
    <property type="entry name" value="PAF-AH_p_II"/>
    <property type="match status" value="1"/>
</dbReference>
<dbReference type="InterPro" id="IPR029058">
    <property type="entry name" value="AB_hydrolase_fold"/>
</dbReference>
<dbReference type="GO" id="GO:0016042">
    <property type="term" value="P:lipid catabolic process"/>
    <property type="evidence" value="ECO:0007669"/>
    <property type="project" value="UniProtKB-KW"/>
</dbReference>
<sequence>MDQSGFVLGLPRVPQVTGVRRNRKVAKMSLAPIRGGCSVGLLDLELPKGKGRGPFLARVFYPTDEEVGTPVRWIPDGGVVSKYFSKFFVGLPEWVSAVLGCIFAWVFGRAVIPDTYYGARVMKPKKKFPTIIFSHGLNGDRFIYTALCRSMASDGNIVFALEHRDGSAPSTIVTDGKTFERTEIEYRMLPKDSTIESAHEFRSEMLGVRVQEIDSVVCYVKELADGVEPLNLLDPEGKYRELLSSFAGKIDPHKLSLVGHSFGGTTTLLCCANHPNRYRSCVLHDPWMYPLPDSLKAEDGPELGTRFMMVLNELSVWPDNNEVVNKIAQRAPNGEFVTLKNASHHAQCDVAVMIGPLIAKAMKISANGEDFEPLYKSIAASLEFFRKHSHGEGFVPLTSDGLEHVESYRVEKKTRELSHVQARPTEALSLA</sequence>
<dbReference type="EMBL" id="HBEK01017371">
    <property type="protein sequence ID" value="CAD8399484.1"/>
    <property type="molecule type" value="Transcribed_RNA"/>
</dbReference>
<evidence type="ECO:0000256" key="3">
    <source>
        <dbReference type="ARBA" id="ARBA00022963"/>
    </source>
</evidence>
<dbReference type="Gene3D" id="3.40.50.1820">
    <property type="entry name" value="alpha/beta hydrolase"/>
    <property type="match status" value="1"/>
</dbReference>
<gene>
    <name evidence="5" type="ORF">RMAR0315_LOCUS9476</name>
</gene>
<dbReference type="SUPFAM" id="SSF53474">
    <property type="entry name" value="alpha/beta-Hydrolases"/>
    <property type="match status" value="1"/>
</dbReference>
<evidence type="ECO:0000256" key="4">
    <source>
        <dbReference type="ARBA" id="ARBA00023098"/>
    </source>
</evidence>
<keyword evidence="4" id="KW-0443">Lipid metabolism</keyword>
<accession>A0A7S0BP24</accession>
<organism evidence="5">
    <name type="scientific">Rhodosorus marinus</name>
    <dbReference type="NCBI Taxonomy" id="101924"/>
    <lineage>
        <taxon>Eukaryota</taxon>
        <taxon>Rhodophyta</taxon>
        <taxon>Stylonematophyceae</taxon>
        <taxon>Stylonematales</taxon>
        <taxon>Stylonemataceae</taxon>
        <taxon>Rhodosorus</taxon>
    </lineage>
</organism>
<dbReference type="PANTHER" id="PTHR10272">
    <property type="entry name" value="PLATELET-ACTIVATING FACTOR ACETYLHYDROLASE"/>
    <property type="match status" value="1"/>
</dbReference>
<name>A0A7S0BP24_9RHOD</name>
<dbReference type="EC" id="3.1.1.47" evidence="1"/>